<keyword evidence="4" id="KW-1185">Reference proteome</keyword>
<proteinExistence type="predicted"/>
<gene>
    <name evidence="3" type="ORF">GCM10009675_15440</name>
</gene>
<keyword evidence="2" id="KW-0812">Transmembrane</keyword>
<feature type="compositionally biased region" description="Low complexity" evidence="1">
    <location>
        <begin position="82"/>
        <end position="98"/>
    </location>
</feature>
<evidence type="ECO:0000313" key="3">
    <source>
        <dbReference type="EMBL" id="GAA1200253.1"/>
    </source>
</evidence>
<dbReference type="Proteomes" id="UP001500467">
    <property type="component" value="Unassembled WGS sequence"/>
</dbReference>
<protein>
    <submittedName>
        <fullName evidence="3">Uncharacterized protein</fullName>
    </submittedName>
</protein>
<keyword evidence="2" id="KW-1133">Transmembrane helix</keyword>
<dbReference type="EMBL" id="BAAALM010000005">
    <property type="protein sequence ID" value="GAA1200253.1"/>
    <property type="molecule type" value="Genomic_DNA"/>
</dbReference>
<feature type="region of interest" description="Disordered" evidence="1">
    <location>
        <begin position="125"/>
        <end position="149"/>
    </location>
</feature>
<sequence length="192" mass="19165">MGSGDGTQAPESAHGYSDSLADADTAADGAGSMTPPAQSTVPDLEVIRTKAAAALAEEDAKQAGSGGAGGAPEAEAPDDGASDGAGADGADAAETNGAGASGGRGRLGKLPRPRMRGQLLPAMLRRGQQSQQAQRPSEAKPVKQPLNQRVTVRRPSNASTGMIVAGVLLIVFVIVAIQFVASFVESVGSIFS</sequence>
<feature type="transmembrane region" description="Helical" evidence="2">
    <location>
        <begin position="163"/>
        <end position="184"/>
    </location>
</feature>
<evidence type="ECO:0000313" key="4">
    <source>
        <dbReference type="Proteomes" id="UP001500467"/>
    </source>
</evidence>
<name>A0ABN1V8S6_9PSEU</name>
<dbReference type="RefSeq" id="WP_253856952.1">
    <property type="nucleotide sequence ID" value="NZ_BAAALM010000005.1"/>
</dbReference>
<reference evidence="3 4" key="1">
    <citation type="journal article" date="2019" name="Int. J. Syst. Evol. Microbiol.">
        <title>The Global Catalogue of Microorganisms (GCM) 10K type strain sequencing project: providing services to taxonomists for standard genome sequencing and annotation.</title>
        <authorList>
            <consortium name="The Broad Institute Genomics Platform"/>
            <consortium name="The Broad Institute Genome Sequencing Center for Infectious Disease"/>
            <person name="Wu L."/>
            <person name="Ma J."/>
        </authorList>
    </citation>
    <scope>NUCLEOTIDE SEQUENCE [LARGE SCALE GENOMIC DNA]</scope>
    <source>
        <strain evidence="3 4">JCM 13022</strain>
    </source>
</reference>
<feature type="region of interest" description="Disordered" evidence="1">
    <location>
        <begin position="1"/>
        <end position="113"/>
    </location>
</feature>
<evidence type="ECO:0000256" key="2">
    <source>
        <dbReference type="SAM" id="Phobius"/>
    </source>
</evidence>
<evidence type="ECO:0000256" key="1">
    <source>
        <dbReference type="SAM" id="MobiDB-lite"/>
    </source>
</evidence>
<feature type="compositionally biased region" description="Low complexity" evidence="1">
    <location>
        <begin position="17"/>
        <end position="32"/>
    </location>
</feature>
<keyword evidence="2" id="KW-0472">Membrane</keyword>
<accession>A0ABN1V8S6</accession>
<comment type="caution">
    <text evidence="3">The sequence shown here is derived from an EMBL/GenBank/DDBJ whole genome shotgun (WGS) entry which is preliminary data.</text>
</comment>
<organism evidence="3 4">
    <name type="scientific">Prauserella alba</name>
    <dbReference type="NCBI Taxonomy" id="176898"/>
    <lineage>
        <taxon>Bacteria</taxon>
        <taxon>Bacillati</taxon>
        <taxon>Actinomycetota</taxon>
        <taxon>Actinomycetes</taxon>
        <taxon>Pseudonocardiales</taxon>
        <taxon>Pseudonocardiaceae</taxon>
        <taxon>Prauserella</taxon>
    </lineage>
</organism>